<keyword evidence="3" id="KW-1185">Reference proteome</keyword>
<protein>
    <submittedName>
        <fullName evidence="2">Uncharacterized protein</fullName>
    </submittedName>
</protein>
<dbReference type="Gene3D" id="2.10.270.10">
    <property type="entry name" value="Cholin Binding"/>
    <property type="match status" value="1"/>
</dbReference>
<comment type="caution">
    <text evidence="2">The sequence shown here is derived from an EMBL/GenBank/DDBJ whole genome shotgun (WGS) entry which is preliminary data.</text>
</comment>
<dbReference type="EMBL" id="JAUSTO010000002">
    <property type="protein sequence ID" value="MDQ0151876.1"/>
    <property type="molecule type" value="Genomic_DNA"/>
</dbReference>
<organism evidence="2 3">
    <name type="scientific">Moryella indoligenes</name>
    <dbReference type="NCBI Taxonomy" id="371674"/>
    <lineage>
        <taxon>Bacteria</taxon>
        <taxon>Bacillati</taxon>
        <taxon>Bacillota</taxon>
        <taxon>Clostridia</taxon>
        <taxon>Lachnospirales</taxon>
        <taxon>Lachnospiraceae</taxon>
        <taxon>Moryella</taxon>
    </lineage>
</organism>
<feature type="signal peptide" evidence="1">
    <location>
        <begin position="1"/>
        <end position="24"/>
    </location>
</feature>
<evidence type="ECO:0000313" key="2">
    <source>
        <dbReference type="EMBL" id="MDQ0151876.1"/>
    </source>
</evidence>
<accession>A0AAE3V8T0</accession>
<name>A0AAE3V8T0_9FIRM</name>
<evidence type="ECO:0000256" key="1">
    <source>
        <dbReference type="SAM" id="SignalP"/>
    </source>
</evidence>
<keyword evidence="1" id="KW-0732">Signal</keyword>
<dbReference type="SUPFAM" id="SSF69360">
    <property type="entry name" value="Cell wall binding repeat"/>
    <property type="match status" value="1"/>
</dbReference>
<proteinExistence type="predicted"/>
<dbReference type="Proteomes" id="UP001241537">
    <property type="component" value="Unassembled WGS sequence"/>
</dbReference>
<dbReference type="RefSeq" id="WP_307253023.1">
    <property type="nucleotide sequence ID" value="NZ_JAUSTO010000002.1"/>
</dbReference>
<evidence type="ECO:0000313" key="3">
    <source>
        <dbReference type="Proteomes" id="UP001241537"/>
    </source>
</evidence>
<feature type="chain" id="PRO_5042143586" evidence="1">
    <location>
        <begin position="25"/>
        <end position="117"/>
    </location>
</feature>
<sequence>MKKSVKVLFGAAMISVLTAMTSLAAVGWVDNGDGRWWYSIKSNNSDWYRGEIGQVKWAWIDGNQDGIAECYCFDDGGWLLMNRKTPDGYMVNAAGQWTVRGVVQTKSAYIHSSNSQD</sequence>
<dbReference type="AlphaFoldDB" id="A0AAE3V8T0"/>
<gene>
    <name evidence="2" type="ORF">J2S20_000556</name>
</gene>
<reference evidence="2" key="1">
    <citation type="submission" date="2023-07" db="EMBL/GenBank/DDBJ databases">
        <title>Genomic Encyclopedia of Type Strains, Phase IV (KMG-IV): sequencing the most valuable type-strain genomes for metagenomic binning, comparative biology and taxonomic classification.</title>
        <authorList>
            <person name="Goeker M."/>
        </authorList>
    </citation>
    <scope>NUCLEOTIDE SEQUENCE</scope>
    <source>
        <strain evidence="2">DSM 19659</strain>
    </source>
</reference>